<reference evidence="2 3" key="1">
    <citation type="journal article" date="2012" name="Nat. Biotechnol.">
        <title>Draft genome sequence of pigeonpea (Cajanus cajan), an orphan legume crop of resource-poor farmers.</title>
        <authorList>
            <person name="Varshney R.K."/>
            <person name="Chen W."/>
            <person name="Li Y."/>
            <person name="Bharti A.K."/>
            <person name="Saxena R.K."/>
            <person name="Schlueter J.A."/>
            <person name="Donoghue M.T."/>
            <person name="Azam S."/>
            <person name="Fan G."/>
            <person name="Whaley A.M."/>
            <person name="Farmer A.D."/>
            <person name="Sheridan J."/>
            <person name="Iwata A."/>
            <person name="Tuteja R."/>
            <person name="Penmetsa R.V."/>
            <person name="Wu W."/>
            <person name="Upadhyaya H.D."/>
            <person name="Yang S.P."/>
            <person name="Shah T."/>
            <person name="Saxena K.B."/>
            <person name="Michael T."/>
            <person name="McCombie W.R."/>
            <person name="Yang B."/>
            <person name="Zhang G."/>
            <person name="Yang H."/>
            <person name="Wang J."/>
            <person name="Spillane C."/>
            <person name="Cook D.R."/>
            <person name="May G.D."/>
            <person name="Xu X."/>
            <person name="Jackson S.A."/>
        </authorList>
    </citation>
    <scope>NUCLEOTIDE SEQUENCE [LARGE SCALE GENOMIC DNA]</scope>
    <source>
        <strain evidence="3">cv. Asha</strain>
    </source>
</reference>
<proteinExistence type="predicted"/>
<dbReference type="Gramene" id="C.cajan_18103.t">
    <property type="protein sequence ID" value="C.cajan_18103.t.cds1"/>
    <property type="gene ID" value="C.cajan_18103"/>
</dbReference>
<dbReference type="AlphaFoldDB" id="A0A151TAI5"/>
<dbReference type="Proteomes" id="UP000075243">
    <property type="component" value="Chromosome 7"/>
</dbReference>
<protein>
    <recommendedName>
        <fullName evidence="1">DNA helicase Pif1-like 2B domain-containing protein</fullName>
    </recommendedName>
</protein>
<feature type="domain" description="DNA helicase Pif1-like 2B" evidence="1">
    <location>
        <begin position="109"/>
        <end position="153"/>
    </location>
</feature>
<evidence type="ECO:0000313" key="3">
    <source>
        <dbReference type="Proteomes" id="UP000075243"/>
    </source>
</evidence>
<dbReference type="STRING" id="3821.A0A151TAI5"/>
<dbReference type="InterPro" id="IPR049163">
    <property type="entry name" value="Pif1-like_2B_dom"/>
</dbReference>
<keyword evidence="3" id="KW-1185">Reference proteome</keyword>
<organism evidence="2 3">
    <name type="scientific">Cajanus cajan</name>
    <name type="common">Pigeon pea</name>
    <name type="synonym">Cajanus indicus</name>
    <dbReference type="NCBI Taxonomy" id="3821"/>
    <lineage>
        <taxon>Eukaryota</taxon>
        <taxon>Viridiplantae</taxon>
        <taxon>Streptophyta</taxon>
        <taxon>Embryophyta</taxon>
        <taxon>Tracheophyta</taxon>
        <taxon>Spermatophyta</taxon>
        <taxon>Magnoliopsida</taxon>
        <taxon>eudicotyledons</taxon>
        <taxon>Gunneridae</taxon>
        <taxon>Pentapetalae</taxon>
        <taxon>rosids</taxon>
        <taxon>fabids</taxon>
        <taxon>Fabales</taxon>
        <taxon>Fabaceae</taxon>
        <taxon>Papilionoideae</taxon>
        <taxon>50 kb inversion clade</taxon>
        <taxon>NPAAA clade</taxon>
        <taxon>indigoferoid/millettioid clade</taxon>
        <taxon>Phaseoleae</taxon>
        <taxon>Cajanus</taxon>
    </lineage>
</organism>
<accession>A0A151TAI5</accession>
<gene>
    <name evidence="2" type="ORF">KK1_018634</name>
</gene>
<dbReference type="PANTHER" id="PTHR23274:SF48">
    <property type="entry name" value="ATP-DEPENDENT DNA HELICASE"/>
    <property type="match status" value="1"/>
</dbReference>
<dbReference type="PANTHER" id="PTHR23274">
    <property type="entry name" value="DNA HELICASE-RELATED"/>
    <property type="match status" value="1"/>
</dbReference>
<dbReference type="GO" id="GO:0005657">
    <property type="term" value="C:replication fork"/>
    <property type="evidence" value="ECO:0007669"/>
    <property type="project" value="TreeGrafter"/>
</dbReference>
<sequence length="164" mass="19010">MGKLIEPNDGYAKIEIPYEFLITNFNDLIDVIVQSTYPNLVQQYKNEDIFQSRAILAQNIEIFDQINDYVLSLILGDEKDEKEYLKLYFVDMLDTIESSPLEAMTLKIINTLKTSGLPKHRIKLKSETTIMLLKNLYQLEALCNRTRLIVTRLANHVIEVKIIS</sequence>
<evidence type="ECO:0000259" key="1">
    <source>
        <dbReference type="Pfam" id="PF21530"/>
    </source>
</evidence>
<dbReference type="Pfam" id="PF21530">
    <property type="entry name" value="Pif1_2B_dom"/>
    <property type="match status" value="1"/>
</dbReference>
<dbReference type="GO" id="GO:0006260">
    <property type="term" value="P:DNA replication"/>
    <property type="evidence" value="ECO:0007669"/>
    <property type="project" value="TreeGrafter"/>
</dbReference>
<evidence type="ECO:0000313" key="2">
    <source>
        <dbReference type="EMBL" id="KYP64047.1"/>
    </source>
</evidence>
<name>A0A151TAI5_CAJCA</name>
<dbReference type="EMBL" id="CM003609">
    <property type="protein sequence ID" value="KYP64047.1"/>
    <property type="molecule type" value="Genomic_DNA"/>
</dbReference>